<proteinExistence type="predicted"/>
<keyword evidence="2" id="KW-0812">Transmembrane</keyword>
<feature type="region of interest" description="Disordered" evidence="1">
    <location>
        <begin position="96"/>
        <end position="129"/>
    </location>
</feature>
<organism evidence="3 4">
    <name type="scientific">Corynebacterium jeddahense</name>
    <dbReference type="NCBI Taxonomy" id="1414719"/>
    <lineage>
        <taxon>Bacteria</taxon>
        <taxon>Bacillati</taxon>
        <taxon>Actinomycetota</taxon>
        <taxon>Actinomycetes</taxon>
        <taxon>Mycobacteriales</taxon>
        <taxon>Corynebacteriaceae</taxon>
        <taxon>Corynebacterium</taxon>
    </lineage>
</organism>
<dbReference type="Pfam" id="PF11239">
    <property type="entry name" value="DUF3040"/>
    <property type="match status" value="1"/>
</dbReference>
<feature type="transmembrane region" description="Helical" evidence="2">
    <location>
        <begin position="74"/>
        <end position="95"/>
    </location>
</feature>
<reference evidence="3 4" key="1">
    <citation type="submission" date="2020-10" db="EMBL/GenBank/DDBJ databases">
        <title>Complete genome sequence of Corynebacterium jeddahense DSM 45997, type strain of Corynebacterium jeddahense.</title>
        <authorList>
            <person name="Busche T."/>
            <person name="Kalinowski J."/>
            <person name="Ruckert C."/>
        </authorList>
    </citation>
    <scope>NUCLEOTIDE SEQUENCE [LARGE SCALE GENOMIC DNA]</scope>
    <source>
        <strain evidence="3 4">DSM 45997</strain>
    </source>
</reference>
<keyword evidence="2" id="KW-0472">Membrane</keyword>
<protein>
    <recommendedName>
        <fullName evidence="5">DUF3040 domain-containing protein</fullName>
    </recommendedName>
</protein>
<evidence type="ECO:0008006" key="5">
    <source>
        <dbReference type="Google" id="ProtNLM"/>
    </source>
</evidence>
<evidence type="ECO:0000313" key="4">
    <source>
        <dbReference type="Proteomes" id="UP001218071"/>
    </source>
</evidence>
<keyword evidence="2" id="KW-1133">Transmembrane helix</keyword>
<feature type="compositionally biased region" description="Low complexity" evidence="1">
    <location>
        <begin position="96"/>
        <end position="113"/>
    </location>
</feature>
<dbReference type="Proteomes" id="UP001218071">
    <property type="component" value="Chromosome"/>
</dbReference>
<dbReference type="EMBL" id="CP063194">
    <property type="protein sequence ID" value="WCZ39252.1"/>
    <property type="molecule type" value="Genomic_DNA"/>
</dbReference>
<sequence length="129" mass="14075">MSLSEQEMRALREIEQSLFAEDPQFGSTVATETGMSSAPQTGRLTMRSFALIVLGIVMLLGGVALASWSTWTVLLSIAGFAVMLFGGVMALCTPASARSPQARRAPAQQRSQRGASMEESFRRRFEDRQ</sequence>
<keyword evidence="4" id="KW-1185">Reference proteome</keyword>
<feature type="compositionally biased region" description="Basic and acidic residues" evidence="1">
    <location>
        <begin position="119"/>
        <end position="129"/>
    </location>
</feature>
<gene>
    <name evidence="3" type="ORF">CJEDD_08295</name>
</gene>
<evidence type="ECO:0000256" key="2">
    <source>
        <dbReference type="SAM" id="Phobius"/>
    </source>
</evidence>
<evidence type="ECO:0000256" key="1">
    <source>
        <dbReference type="SAM" id="MobiDB-lite"/>
    </source>
</evidence>
<evidence type="ECO:0000313" key="3">
    <source>
        <dbReference type="EMBL" id="WCZ39252.1"/>
    </source>
</evidence>
<dbReference type="RefSeq" id="WP_042407867.1">
    <property type="nucleotide sequence ID" value="NZ_CBYN010000068.1"/>
</dbReference>
<feature type="transmembrane region" description="Helical" evidence="2">
    <location>
        <begin position="49"/>
        <end position="68"/>
    </location>
</feature>
<name>A0ABY7ULA5_9CORY</name>
<accession>A0ABY7ULA5</accession>
<dbReference type="InterPro" id="IPR021401">
    <property type="entry name" value="DUF3040"/>
</dbReference>